<dbReference type="PANTHER" id="PTHR33119:SF1">
    <property type="entry name" value="FE2OG DIOXYGENASE DOMAIN-CONTAINING PROTEIN"/>
    <property type="match status" value="1"/>
</dbReference>
<feature type="domain" description="DUF4246" evidence="1">
    <location>
        <begin position="149"/>
        <end position="607"/>
    </location>
</feature>
<evidence type="ECO:0000313" key="3">
    <source>
        <dbReference type="EMBL" id="GLB36554.1"/>
    </source>
</evidence>
<accession>A0A9P3PJF0</accession>
<gene>
    <name evidence="3" type="ORF">LshimejAT787_0308420</name>
</gene>
<dbReference type="Pfam" id="PF21666">
    <property type="entry name" value="DUF4246_N"/>
    <property type="match status" value="1"/>
</dbReference>
<organism evidence="3 4">
    <name type="scientific">Lyophyllum shimeji</name>
    <name type="common">Hon-shimeji</name>
    <name type="synonym">Tricholoma shimeji</name>
    <dbReference type="NCBI Taxonomy" id="47721"/>
    <lineage>
        <taxon>Eukaryota</taxon>
        <taxon>Fungi</taxon>
        <taxon>Dikarya</taxon>
        <taxon>Basidiomycota</taxon>
        <taxon>Agaricomycotina</taxon>
        <taxon>Agaricomycetes</taxon>
        <taxon>Agaricomycetidae</taxon>
        <taxon>Agaricales</taxon>
        <taxon>Tricholomatineae</taxon>
        <taxon>Lyophyllaceae</taxon>
        <taxon>Lyophyllum</taxon>
    </lineage>
</organism>
<feature type="domain" description="DUF4246" evidence="2">
    <location>
        <begin position="57"/>
        <end position="135"/>
    </location>
</feature>
<dbReference type="InterPro" id="IPR025340">
    <property type="entry name" value="DUF4246"/>
</dbReference>
<evidence type="ECO:0000259" key="2">
    <source>
        <dbReference type="Pfam" id="PF21666"/>
    </source>
</evidence>
<protein>
    <submittedName>
        <fullName evidence="3">Uncharacterized protein</fullName>
    </submittedName>
</protein>
<dbReference type="Proteomes" id="UP001063166">
    <property type="component" value="Unassembled WGS sequence"/>
</dbReference>
<dbReference type="OrthoDB" id="415532at2759"/>
<evidence type="ECO:0000313" key="4">
    <source>
        <dbReference type="Proteomes" id="UP001063166"/>
    </source>
</evidence>
<comment type="caution">
    <text evidence="3">The sequence shown here is derived from an EMBL/GenBank/DDBJ whole genome shotgun (WGS) entry which is preliminary data.</text>
</comment>
<dbReference type="Pfam" id="PF14033">
    <property type="entry name" value="DUF4246"/>
    <property type="match status" value="1"/>
</dbReference>
<dbReference type="EMBL" id="BRPK01000003">
    <property type="protein sequence ID" value="GLB36554.1"/>
    <property type="molecule type" value="Genomic_DNA"/>
</dbReference>
<sequence>MVTLPCAIVVGSFHNCLAVTKAPTPMLALLGFCHACPAGITGLSMSRLVMASARVELPGFELPLNFFPESEDPSEDHPLFSNALDQDDMSNGRAQLPLTTLREFRMMQLIDQLTDKPDWHKKIFDETIVAKWKAEVLSEDDENDVGVSEKMVDWCIAELRYKTKTFERIGAINVYDGDVVKSDKAIPESLKEALKIAAARLERVPEKAKDWHPESDEKVLDLVHPSLFPLVYGLSRILPDSRVGLDDCIRMTGQGVTIPVPPENECYLHGPPQSRGPSYYHYDDESFAKPFSSMFQWLPCDVDISGGEGSVKITSYINNLHPEKHRDLYAVIEQVIARAIPLWNLSLTPVKLPLASNRVKFERVEYDIDLYAMSDSEGPQREDGEDEYAWMDRREEWCRQNRVITQPEPGDFVPRSVAPHISNPGEYFIEDTHELKPEKTVDLWRDHGQRGLQIIVKLANIHLTPEKPEYEGGTWHVEGQLNEHICASAVYYYDSDNITTSRLAFRQQSSTDGVDDFVYPQNDHDFMEEIFGCEANDSVQDIGTVNTPEGRLLTWPNILQHQVQPFSLENRSKPGHRKILALFLVDPHIRIISSANVPCQQREWWSEMVRKGDNAISALPAELQDKIFSDVEDFPISLGKAKQLRLELMKERAAYVKQHDRSFHQFTFSLCEH</sequence>
<evidence type="ECO:0000259" key="1">
    <source>
        <dbReference type="Pfam" id="PF14033"/>
    </source>
</evidence>
<proteinExistence type="predicted"/>
<reference evidence="3" key="1">
    <citation type="submission" date="2022-07" db="EMBL/GenBank/DDBJ databases">
        <title>The genome of Lyophyllum shimeji provides insight into the initial evolution of ectomycorrhizal fungal genome.</title>
        <authorList>
            <person name="Kobayashi Y."/>
            <person name="Shibata T."/>
            <person name="Hirakawa H."/>
            <person name="Shigenobu S."/>
            <person name="Nishiyama T."/>
            <person name="Yamada A."/>
            <person name="Hasebe M."/>
            <person name="Kawaguchi M."/>
        </authorList>
    </citation>
    <scope>NUCLEOTIDE SEQUENCE</scope>
    <source>
        <strain evidence="3">AT787</strain>
    </source>
</reference>
<keyword evidence="4" id="KW-1185">Reference proteome</keyword>
<name>A0A9P3PJF0_LYOSH</name>
<dbReference type="InterPro" id="IPR049207">
    <property type="entry name" value="DUF4246_N"/>
</dbReference>
<dbReference type="PANTHER" id="PTHR33119">
    <property type="entry name" value="IFI3P"/>
    <property type="match status" value="1"/>
</dbReference>
<dbReference type="AlphaFoldDB" id="A0A9P3PJF0"/>
<dbReference type="InterPro" id="IPR049192">
    <property type="entry name" value="DUF4246_C"/>
</dbReference>